<name>A0A2P2KLK2_RHIMU</name>
<evidence type="ECO:0000313" key="10">
    <source>
        <dbReference type="EMBL" id="MBX06583.1"/>
    </source>
</evidence>
<evidence type="ECO:0000256" key="3">
    <source>
        <dbReference type="ARBA" id="ARBA00022692"/>
    </source>
</evidence>
<dbReference type="AlphaFoldDB" id="A0A2P2KLK2"/>
<dbReference type="InterPro" id="IPR026057">
    <property type="entry name" value="TBL_C"/>
</dbReference>
<dbReference type="InterPro" id="IPR029962">
    <property type="entry name" value="TBL"/>
</dbReference>
<evidence type="ECO:0000256" key="6">
    <source>
        <dbReference type="ARBA" id="ARBA00023136"/>
    </source>
</evidence>
<comment type="subcellular location">
    <subcellularLocation>
        <location evidence="1">Membrane</location>
        <topology evidence="1">Single-pass membrane protein</topology>
    </subcellularLocation>
</comment>
<feature type="domain" description="Trichome birefringence-like C-terminal" evidence="8">
    <location>
        <begin position="164"/>
        <end position="455"/>
    </location>
</feature>
<dbReference type="InterPro" id="IPR025846">
    <property type="entry name" value="TBL_N"/>
</dbReference>
<sequence length="459" mass="52192">MKLIWRLWQLNKHNRWMLMLAVAILLMGLASRLFFYQSTGFEPGLESPFIDKTEMAESPVSVDISKPPASVDLPEPPAAADIPKPLVFDTSEPPLSADAPEPEDETPQKGKCDHFTGDWVPNLAGPIYTNASCYLIEDPQNCMRNGRPDSGYLYWSWKPRDCELPPFDAQMFLELMRNKAWALIGDSISRNHIQSLLCMLSTVEQAVQVYHDELYRSKGWHFPSYNFSITNIWSPFLVEATIFEDNNGVSTSEVQLQLDKLDKNWTDLFQRLDYMIISTGKWFLKAAIYYENNTAVGCHLCPERNLTELGFDFAYKKALQYAMDFVVTSKHKGLILFRTATPDHFENGEWHNGGTCPKTMPAKAGEVQLKDVHNILRNIELAEFEKASAKAAENGVNLKLLDFTNLLLMRPDGHPGPYRQFHPFAEDKNATVQNDCLHWCLPGPIDYLNDVIMEMAVNG</sequence>
<reference evidence="10" key="1">
    <citation type="submission" date="2018-02" db="EMBL/GenBank/DDBJ databases">
        <title>Rhizophora mucronata_Transcriptome.</title>
        <authorList>
            <person name="Meera S.P."/>
            <person name="Sreeshan A."/>
            <person name="Augustine A."/>
        </authorList>
    </citation>
    <scope>NUCLEOTIDE SEQUENCE</scope>
    <source>
        <tissue evidence="10">Leaf</tissue>
    </source>
</reference>
<dbReference type="GO" id="GO:0005794">
    <property type="term" value="C:Golgi apparatus"/>
    <property type="evidence" value="ECO:0007669"/>
    <property type="project" value="TreeGrafter"/>
</dbReference>
<protein>
    <submittedName>
        <fullName evidence="10">Uncharacterized protein</fullName>
    </submittedName>
</protein>
<dbReference type="EMBL" id="GGEC01026099">
    <property type="protein sequence ID" value="MBX06583.1"/>
    <property type="molecule type" value="Transcribed_RNA"/>
</dbReference>
<evidence type="ECO:0000256" key="4">
    <source>
        <dbReference type="ARBA" id="ARBA00022968"/>
    </source>
</evidence>
<dbReference type="PANTHER" id="PTHR32285">
    <property type="entry name" value="PROTEIN TRICHOME BIREFRINGENCE-LIKE 9-RELATED"/>
    <property type="match status" value="1"/>
</dbReference>
<keyword evidence="4" id="KW-0735">Signal-anchor</keyword>
<dbReference type="GO" id="GO:0016020">
    <property type="term" value="C:membrane"/>
    <property type="evidence" value="ECO:0007669"/>
    <property type="project" value="UniProtKB-SubCell"/>
</dbReference>
<evidence type="ECO:0000259" key="8">
    <source>
        <dbReference type="Pfam" id="PF13839"/>
    </source>
</evidence>
<dbReference type="PANTHER" id="PTHR32285:SF219">
    <property type="entry name" value="PROTEIN TRICHOME BIREFRINGENCE-LIKE 24"/>
    <property type="match status" value="1"/>
</dbReference>
<evidence type="ECO:0000256" key="1">
    <source>
        <dbReference type="ARBA" id="ARBA00004167"/>
    </source>
</evidence>
<dbReference type="Pfam" id="PF13839">
    <property type="entry name" value="PC-Esterase"/>
    <property type="match status" value="1"/>
</dbReference>
<organism evidence="10">
    <name type="scientific">Rhizophora mucronata</name>
    <name type="common">Asiatic mangrove</name>
    <dbReference type="NCBI Taxonomy" id="61149"/>
    <lineage>
        <taxon>Eukaryota</taxon>
        <taxon>Viridiplantae</taxon>
        <taxon>Streptophyta</taxon>
        <taxon>Embryophyta</taxon>
        <taxon>Tracheophyta</taxon>
        <taxon>Spermatophyta</taxon>
        <taxon>Magnoliopsida</taxon>
        <taxon>eudicotyledons</taxon>
        <taxon>Gunneridae</taxon>
        <taxon>Pentapetalae</taxon>
        <taxon>rosids</taxon>
        <taxon>fabids</taxon>
        <taxon>Malpighiales</taxon>
        <taxon>Rhizophoraceae</taxon>
        <taxon>Rhizophora</taxon>
    </lineage>
</organism>
<feature type="domain" description="Trichome birefringence-like N-terminal" evidence="9">
    <location>
        <begin position="111"/>
        <end position="163"/>
    </location>
</feature>
<evidence type="ECO:0000256" key="5">
    <source>
        <dbReference type="ARBA" id="ARBA00022989"/>
    </source>
</evidence>
<accession>A0A2P2KLK2</accession>
<evidence type="ECO:0000256" key="7">
    <source>
        <dbReference type="SAM" id="MobiDB-lite"/>
    </source>
</evidence>
<keyword evidence="3" id="KW-0812">Transmembrane</keyword>
<keyword evidence="5" id="KW-1133">Transmembrane helix</keyword>
<dbReference type="GO" id="GO:0016413">
    <property type="term" value="F:O-acetyltransferase activity"/>
    <property type="evidence" value="ECO:0007669"/>
    <property type="project" value="InterPro"/>
</dbReference>
<dbReference type="Pfam" id="PF14416">
    <property type="entry name" value="PMR5N"/>
    <property type="match status" value="1"/>
</dbReference>
<feature type="region of interest" description="Disordered" evidence="7">
    <location>
        <begin position="61"/>
        <end position="112"/>
    </location>
</feature>
<keyword evidence="6" id="KW-0472">Membrane</keyword>
<proteinExistence type="inferred from homology"/>
<comment type="similarity">
    <text evidence="2">Belongs to the PC-esterase family. TBL subfamily.</text>
</comment>
<evidence type="ECO:0000256" key="2">
    <source>
        <dbReference type="ARBA" id="ARBA00007727"/>
    </source>
</evidence>
<evidence type="ECO:0000259" key="9">
    <source>
        <dbReference type="Pfam" id="PF14416"/>
    </source>
</evidence>